<evidence type="ECO:0000313" key="4">
    <source>
        <dbReference type="EMBL" id="CEO59314.1"/>
    </source>
</evidence>
<dbReference type="OrthoDB" id="2196114at2759"/>
<dbReference type="PANTHER" id="PTHR46771:SF5">
    <property type="entry name" value="DETERIN"/>
    <property type="match status" value="1"/>
</dbReference>
<gene>
    <name evidence="4" type="ORF">PMG11_03994</name>
</gene>
<protein>
    <recommendedName>
        <fullName evidence="6">Chromosome segregation protein BIR1</fullName>
    </recommendedName>
</protein>
<dbReference type="SMART" id="SM00238">
    <property type="entry name" value="BIR"/>
    <property type="match status" value="2"/>
</dbReference>
<sequence length="862" mass="96316">MDSEMDTFAARLASFDVVLRSEKRRSSTTKSSDVIAWPHQSPSPAELAHAGFYYKPYETNPDNTTCFHCNRALDGWEEEDNPIKEHLKHSPGCAWAIMMDIQQESSNPSTIEDPTSERITQARIETFGTQWPHDGKRGWLCQSDKMVNAGWYFCPNEESDDLASCAYCKLSLDGWEPKDDPFDEHHRRSPDCSFFVFAHLPGKKGRGRPKKNRTSKASSRLSTQSVATVASEAPELSEMEIDDTMDESMISQATVKPKGAKRGPKGKGKKSKKEDADLQSEGDFEEHPQPEPAKPKRAGRGKKRVSEEMAKDDLESLGQAEPEQSEEPPAKRRATRTRDSSSISQPHKYDSQDHSVLDDASMDEAHEDESKKTRKGSKKGASKGRKASDVSVAPKSRPKARMRRDSELEAEIEAGLEADDPHFVEPEPEPEVEAQREMKLQDEPEPEPEKPRILKKTKSSKKSKAAGKSSQPPQDELLDYMDEPEEQPEAPVESVMVDVTDDEEAPAPKSKSSKSSKKKGTKKSKKQEPVQEEERELEGKAEEFERDELEHHDSFTSVEVVPREPESQPEPEVEQPAEKPSKKKSSKKEDKAKKSKKTKKVEASPPPPAPQPIEDELGFESSRDDQEFGTPDDLPDQIQVVPSPRALSPAPEQILERTPVPPKTTKRYSDIPQEEHLAQSLAESHRTRSNERRTSQRGRTSTRDVSPLPVPHQSTPSLSPQSSDAENRPPSSLPSSKRPIVASPPKEETVRTPLAASTPSPSKRNLNAGFPASGHPWTPVDIDEVLFGEASDKENADLVSLLNGAKAGLTSPEKRMTVEEWIRWNAKNGEERLKRECERLVSQFEKEGGRAMRRLEAIECID</sequence>
<keyword evidence="5" id="KW-1185">Reference proteome</keyword>
<dbReference type="Gene3D" id="1.10.1170.10">
    <property type="entry name" value="Inhibitor Of Apoptosis Protein (2mihbC-IAP-1), Chain A"/>
    <property type="match status" value="2"/>
</dbReference>
<dbReference type="STRING" id="104259.A0A0F7VBM8"/>
<feature type="compositionally biased region" description="Polar residues" evidence="3">
    <location>
        <begin position="215"/>
        <end position="228"/>
    </location>
</feature>
<dbReference type="CDD" id="cd00022">
    <property type="entry name" value="BIR"/>
    <property type="match status" value="2"/>
</dbReference>
<keyword evidence="2" id="KW-0862">Zinc</keyword>
<feature type="compositionally biased region" description="Basic and acidic residues" evidence="3">
    <location>
        <begin position="433"/>
        <end position="452"/>
    </location>
</feature>
<reference evidence="5" key="1">
    <citation type="journal article" date="2015" name="Genome Announc.">
        <title>Draft genome sequence of the fungus Penicillium brasilianum MG11.</title>
        <authorList>
            <person name="Horn F."/>
            <person name="Linde J."/>
            <person name="Mattern D.J."/>
            <person name="Walther G."/>
            <person name="Guthke R."/>
            <person name="Brakhage A.A."/>
            <person name="Valiante V."/>
        </authorList>
    </citation>
    <scope>NUCLEOTIDE SEQUENCE [LARGE SCALE GENOMIC DNA]</scope>
    <source>
        <strain evidence="5">MG11</strain>
    </source>
</reference>
<keyword evidence="1" id="KW-0479">Metal-binding</keyword>
<proteinExistence type="predicted"/>
<dbReference type="InterPro" id="IPR051190">
    <property type="entry name" value="Baculoviral_IAP"/>
</dbReference>
<evidence type="ECO:0008006" key="6">
    <source>
        <dbReference type="Google" id="ProtNLM"/>
    </source>
</evidence>
<dbReference type="EMBL" id="CDHK01000003">
    <property type="protein sequence ID" value="CEO59314.1"/>
    <property type="molecule type" value="Genomic_DNA"/>
</dbReference>
<dbReference type="SUPFAM" id="SSF57924">
    <property type="entry name" value="Inhibitor of apoptosis (IAP) repeat"/>
    <property type="match status" value="2"/>
</dbReference>
<dbReference type="GO" id="GO:0046872">
    <property type="term" value="F:metal ion binding"/>
    <property type="evidence" value="ECO:0007669"/>
    <property type="project" value="UniProtKB-KW"/>
</dbReference>
<feature type="region of interest" description="Disordered" evidence="3">
    <location>
        <begin position="203"/>
        <end position="777"/>
    </location>
</feature>
<feature type="compositionally biased region" description="Basic and acidic residues" evidence="3">
    <location>
        <begin position="537"/>
        <end position="554"/>
    </location>
</feature>
<feature type="compositionally biased region" description="Basic and acidic residues" evidence="3">
    <location>
        <begin position="347"/>
        <end position="357"/>
    </location>
</feature>
<evidence type="ECO:0000256" key="2">
    <source>
        <dbReference type="ARBA" id="ARBA00022833"/>
    </source>
</evidence>
<feature type="compositionally biased region" description="Basic residues" evidence="3">
    <location>
        <begin position="511"/>
        <end position="525"/>
    </location>
</feature>
<feature type="compositionally biased region" description="Basic residues" evidence="3">
    <location>
        <begin position="203"/>
        <end position="214"/>
    </location>
</feature>
<accession>A0A0F7VBM8</accession>
<evidence type="ECO:0000256" key="1">
    <source>
        <dbReference type="ARBA" id="ARBA00022723"/>
    </source>
</evidence>
<feature type="compositionally biased region" description="Basic and acidic residues" evidence="3">
    <location>
        <begin position="667"/>
        <end position="694"/>
    </location>
</feature>
<feature type="compositionally biased region" description="Polar residues" evidence="3">
    <location>
        <begin position="712"/>
        <end position="724"/>
    </location>
</feature>
<dbReference type="Pfam" id="PF00653">
    <property type="entry name" value="BIR"/>
    <property type="match status" value="2"/>
</dbReference>
<feature type="compositionally biased region" description="Low complexity" evidence="3">
    <location>
        <begin position="728"/>
        <end position="739"/>
    </location>
</feature>
<evidence type="ECO:0000313" key="5">
    <source>
        <dbReference type="Proteomes" id="UP000042958"/>
    </source>
</evidence>
<dbReference type="PANTHER" id="PTHR46771">
    <property type="entry name" value="DETERIN"/>
    <property type="match status" value="1"/>
</dbReference>
<feature type="compositionally biased region" description="Basic and acidic residues" evidence="3">
    <location>
        <begin position="304"/>
        <end position="314"/>
    </location>
</feature>
<evidence type="ECO:0000256" key="3">
    <source>
        <dbReference type="SAM" id="MobiDB-lite"/>
    </source>
</evidence>
<name>A0A0F7VBM8_PENBI</name>
<feature type="compositionally biased region" description="Acidic residues" evidence="3">
    <location>
        <begin position="235"/>
        <end position="246"/>
    </location>
</feature>
<feature type="compositionally biased region" description="Acidic residues" evidence="3">
    <location>
        <begin position="408"/>
        <end position="418"/>
    </location>
</feature>
<feature type="compositionally biased region" description="Basic residues" evidence="3">
    <location>
        <begin position="258"/>
        <end position="271"/>
    </location>
</feature>
<organism evidence="4 5">
    <name type="scientific">Penicillium brasilianum</name>
    <dbReference type="NCBI Taxonomy" id="104259"/>
    <lineage>
        <taxon>Eukaryota</taxon>
        <taxon>Fungi</taxon>
        <taxon>Dikarya</taxon>
        <taxon>Ascomycota</taxon>
        <taxon>Pezizomycotina</taxon>
        <taxon>Eurotiomycetes</taxon>
        <taxon>Eurotiomycetidae</taxon>
        <taxon>Eurotiales</taxon>
        <taxon>Aspergillaceae</taxon>
        <taxon>Penicillium</taxon>
    </lineage>
</organism>
<dbReference type="PROSITE" id="PS50143">
    <property type="entry name" value="BIR_REPEAT_2"/>
    <property type="match status" value="2"/>
</dbReference>
<feature type="compositionally biased region" description="Acidic residues" evidence="3">
    <location>
        <begin position="476"/>
        <end position="488"/>
    </location>
</feature>
<feature type="compositionally biased region" description="Polar residues" evidence="3">
    <location>
        <begin position="755"/>
        <end position="765"/>
    </location>
</feature>
<dbReference type="AlphaFoldDB" id="A0A0F7VBM8"/>
<feature type="compositionally biased region" description="Basic residues" evidence="3">
    <location>
        <begin position="372"/>
        <end position="385"/>
    </location>
</feature>
<dbReference type="InterPro" id="IPR001370">
    <property type="entry name" value="BIR_rpt"/>
</dbReference>
<feature type="compositionally biased region" description="Basic residues" evidence="3">
    <location>
        <begin position="453"/>
        <end position="465"/>
    </location>
</feature>
<dbReference type="Proteomes" id="UP000042958">
    <property type="component" value="Unassembled WGS sequence"/>
</dbReference>